<accession>A0A368KXG6</accession>
<proteinExistence type="predicted"/>
<dbReference type="InterPro" id="IPR018391">
    <property type="entry name" value="PQQ_b-propeller_rpt"/>
</dbReference>
<dbReference type="OrthoDB" id="244732at2"/>
<comment type="caution">
    <text evidence="2">The sequence shown here is derived from an EMBL/GenBank/DDBJ whole genome shotgun (WGS) entry which is preliminary data.</text>
</comment>
<dbReference type="PANTHER" id="PTHR34512">
    <property type="entry name" value="CELL SURFACE PROTEIN"/>
    <property type="match status" value="1"/>
</dbReference>
<dbReference type="Gene3D" id="2.40.10.480">
    <property type="match status" value="1"/>
</dbReference>
<organism evidence="2 3">
    <name type="scientific">Bremerella cremea</name>
    <dbReference type="NCBI Taxonomy" id="1031537"/>
    <lineage>
        <taxon>Bacteria</taxon>
        <taxon>Pseudomonadati</taxon>
        <taxon>Planctomycetota</taxon>
        <taxon>Planctomycetia</taxon>
        <taxon>Pirellulales</taxon>
        <taxon>Pirellulaceae</taxon>
        <taxon>Bremerella</taxon>
    </lineage>
</organism>
<dbReference type="InterPro" id="IPR002372">
    <property type="entry name" value="PQQ_rpt_dom"/>
</dbReference>
<dbReference type="InterPro" id="IPR011047">
    <property type="entry name" value="Quinoprotein_ADH-like_sf"/>
</dbReference>
<dbReference type="EMBL" id="QPEX01000011">
    <property type="protein sequence ID" value="RCS53069.1"/>
    <property type="molecule type" value="Genomic_DNA"/>
</dbReference>
<feature type="domain" description="Pyrrolo-quinoline quinone repeat" evidence="1">
    <location>
        <begin position="140"/>
        <end position="330"/>
    </location>
</feature>
<reference evidence="2 3" key="1">
    <citation type="submission" date="2018-07" db="EMBL/GenBank/DDBJ databases">
        <title>Comparative genomes isolates from brazilian mangrove.</title>
        <authorList>
            <person name="De Araujo J.E."/>
            <person name="Taketani R.G."/>
            <person name="Silva M.C.P."/>
            <person name="Lourenco M.V."/>
            <person name="Oliveira V.M."/>
            <person name="Andreote F.D."/>
        </authorList>
    </citation>
    <scope>NUCLEOTIDE SEQUENCE [LARGE SCALE GENOMIC DNA]</scope>
    <source>
        <strain evidence="2 3">HEX PRIS-MGV</strain>
    </source>
</reference>
<evidence type="ECO:0000313" key="3">
    <source>
        <dbReference type="Proteomes" id="UP000253562"/>
    </source>
</evidence>
<dbReference type="PANTHER" id="PTHR34512:SF30">
    <property type="entry name" value="OUTER MEMBRANE PROTEIN ASSEMBLY FACTOR BAMB"/>
    <property type="match status" value="1"/>
</dbReference>
<gene>
    <name evidence="2" type="ORF">DTL42_07985</name>
</gene>
<dbReference type="Proteomes" id="UP000253562">
    <property type="component" value="Unassembled WGS sequence"/>
</dbReference>
<dbReference type="SUPFAM" id="SSF50998">
    <property type="entry name" value="Quinoprotein alcohol dehydrogenase-like"/>
    <property type="match status" value="1"/>
</dbReference>
<evidence type="ECO:0000259" key="1">
    <source>
        <dbReference type="Pfam" id="PF13360"/>
    </source>
</evidence>
<dbReference type="Gene3D" id="2.130.10.10">
    <property type="entry name" value="YVTN repeat-like/Quinoprotein amine dehydrogenase"/>
    <property type="match status" value="1"/>
</dbReference>
<dbReference type="AlphaFoldDB" id="A0A368KXG6"/>
<dbReference type="SMART" id="SM00564">
    <property type="entry name" value="PQQ"/>
    <property type="match status" value="5"/>
</dbReference>
<dbReference type="InterPro" id="IPR015943">
    <property type="entry name" value="WD40/YVTN_repeat-like_dom_sf"/>
</dbReference>
<protein>
    <submittedName>
        <fullName evidence="2">Dehydrogenase</fullName>
    </submittedName>
</protein>
<name>A0A368KXG6_9BACT</name>
<dbReference type="Pfam" id="PF13360">
    <property type="entry name" value="PQQ_2"/>
    <property type="match status" value="1"/>
</dbReference>
<sequence>MLPAAVWAADARLDVGDSHEDWQSWRGPTGNNIALGPPVPTEWDEAKNVIWKIPLEGRGHSSPILVGDCLYLTSADQEKQITTVVAFDKHTGKQLWQTPVTRGGFQTDVHAKNTHATSTVASNGKQLFAVFLQNEAVILTALDLEGKILWQINAGPYKPEQYKFGYAPSPMLYEDLVLVASEYEEGWLAAFSQQDGQQRWRIDRKGTSYSTPIVAPLAGRDQLLLSGQAKVASFDPRTGEQLWEVDGTNLATCGTAVWEKDMVYASGGYPASPTQTVAIKVSETPEVLWTSREQCYEQSLLTHGGYLYLINDRGIFYCLHGQTGETMWKQRLGSPVSSSPLLSGDNIFIADEKGNMYVLKANPEKYEFVAKNQLGDETFATPIASQGRLYARYADSSSGTRQEYLICIGNQ</sequence>
<evidence type="ECO:0000313" key="2">
    <source>
        <dbReference type="EMBL" id="RCS53069.1"/>
    </source>
</evidence>